<comment type="caution">
    <text evidence="1">The sequence shown here is derived from an EMBL/GenBank/DDBJ whole genome shotgun (WGS) entry which is preliminary data.</text>
</comment>
<evidence type="ECO:0000313" key="1">
    <source>
        <dbReference type="EMBL" id="EGX61830.1"/>
    </source>
</evidence>
<name>G2G3T4_9ACTN</name>
<sequence>MTTDPDRTAERQIPAWASTVGPGWAALLDQLHHDLTALDPDYRIEEFTTKLGGLRITVADRFVDGEFDGEFADRTAALTDVATIASEHTCEDCGAPGRIRFRGDGAFTWMRCLCDSCRTRPQAVATPAGSRPAT</sequence>
<keyword evidence="2" id="KW-1185">Reference proteome</keyword>
<reference evidence="1 2" key="1">
    <citation type="submission" date="2011-08" db="EMBL/GenBank/DDBJ databases">
        <authorList>
            <person name="Lin Y."/>
            <person name="Hao X."/>
            <person name="Johnstone L."/>
            <person name="Miller S.J."/>
            <person name="Wei G."/>
            <person name="Rensing C."/>
        </authorList>
    </citation>
    <scope>NUCLEOTIDE SEQUENCE [LARGE SCALE GENOMIC DNA]</scope>
    <source>
        <strain evidence="1 2">K42</strain>
    </source>
</reference>
<dbReference type="Proteomes" id="UP000004217">
    <property type="component" value="Unassembled WGS sequence"/>
</dbReference>
<dbReference type="AlphaFoldDB" id="G2G3T4"/>
<dbReference type="EMBL" id="AGBF01000001">
    <property type="protein sequence ID" value="EGX61830.1"/>
    <property type="molecule type" value="Genomic_DNA"/>
</dbReference>
<dbReference type="PATRIC" id="fig|700597.3.peg.125"/>
<dbReference type="RefSeq" id="WP_007490566.1">
    <property type="nucleotide sequence ID" value="NZ_AGBF01000001.1"/>
</dbReference>
<protein>
    <submittedName>
        <fullName evidence="1">Uncharacterized protein</fullName>
    </submittedName>
</protein>
<dbReference type="OrthoDB" id="5346627at2"/>
<accession>G2G3T4</accession>
<proteinExistence type="predicted"/>
<organism evidence="1 2">
    <name type="scientific">Streptomyces zinciresistens K42</name>
    <dbReference type="NCBI Taxonomy" id="700597"/>
    <lineage>
        <taxon>Bacteria</taxon>
        <taxon>Bacillati</taxon>
        <taxon>Actinomycetota</taxon>
        <taxon>Actinomycetes</taxon>
        <taxon>Kitasatosporales</taxon>
        <taxon>Streptomycetaceae</taxon>
        <taxon>Streptomyces</taxon>
    </lineage>
</organism>
<gene>
    <name evidence="1" type="ORF">SZN_00675</name>
</gene>
<evidence type="ECO:0000313" key="2">
    <source>
        <dbReference type="Proteomes" id="UP000004217"/>
    </source>
</evidence>